<gene>
    <name evidence="4" type="primary">egtD</name>
    <name evidence="4" type="ORF">ACFSR5_09025</name>
</gene>
<dbReference type="Pfam" id="PF10017">
    <property type="entry name" value="Methyltransf_33"/>
    <property type="match status" value="1"/>
</dbReference>
<dbReference type="PANTHER" id="PTHR43397">
    <property type="entry name" value="ERGOTHIONEINE BIOSYNTHESIS PROTEIN 1"/>
    <property type="match status" value="1"/>
</dbReference>
<dbReference type="PIRSF" id="PIRSF018005">
    <property type="entry name" value="UCP018005"/>
    <property type="match status" value="1"/>
</dbReference>
<dbReference type="GO" id="GO:0052706">
    <property type="term" value="F:L-histidine N(alpha)-methyltransferase activity"/>
    <property type="evidence" value="ECO:0007669"/>
    <property type="project" value="UniProtKB-EC"/>
</dbReference>
<dbReference type="Gene3D" id="3.40.50.150">
    <property type="entry name" value="Vaccinia Virus protein VP39"/>
    <property type="match status" value="1"/>
</dbReference>
<dbReference type="Proteomes" id="UP001597545">
    <property type="component" value="Unassembled WGS sequence"/>
</dbReference>
<keyword evidence="2 4" id="KW-0808">Transferase</keyword>
<proteinExistence type="predicted"/>
<evidence type="ECO:0000256" key="2">
    <source>
        <dbReference type="ARBA" id="ARBA00022679"/>
    </source>
</evidence>
<dbReference type="RefSeq" id="WP_380902872.1">
    <property type="nucleotide sequence ID" value="NZ_JBHUEG010000007.1"/>
</dbReference>
<dbReference type="PANTHER" id="PTHR43397:SF1">
    <property type="entry name" value="ERGOTHIONEINE BIOSYNTHESIS PROTEIN 1"/>
    <property type="match status" value="1"/>
</dbReference>
<sequence length="339" mass="39591">MRSPYKYVGKLYPMFDQSQYVDASFSVNFSFYEEVVKGLSTSQKTLPSKYFYDERGDRLFQAIMHCPEYYLSRCEQEIFESRQAKMAELLFSKRQRIDLIELGAGDASKTFHLLKYLLENQYMVTYRPLDISAHILFELAADLRARIPQLNIETIPAEYIRGLEQIVRQSSAPKVLFFLGANIGNMTKIEAHTFCRTLRSKLQQGDKVLIGFDLIKNPRIIQAAYDDQDGLTWDFNINLLTRINRELGANFNPDLFEHYCTYIPETGECHSYLVSLVAHEVTFPDRKISFEKDELIHTEVSRKYQRWEIDSMALTTGFSPVHAFLDNRQWFVDVVWEAI</sequence>
<keyword evidence="1 4" id="KW-0489">Methyltransferase</keyword>
<dbReference type="EC" id="2.1.1.44" evidence="4"/>
<keyword evidence="5" id="KW-1185">Reference proteome</keyword>
<comment type="caution">
    <text evidence="4">The sequence shown here is derived from an EMBL/GenBank/DDBJ whole genome shotgun (WGS) entry which is preliminary data.</text>
</comment>
<evidence type="ECO:0000259" key="3">
    <source>
        <dbReference type="Pfam" id="PF10017"/>
    </source>
</evidence>
<dbReference type="EMBL" id="JBHULR010000003">
    <property type="protein sequence ID" value="MFD2547784.1"/>
    <property type="molecule type" value="Genomic_DNA"/>
</dbReference>
<accession>A0ABW5KFL3</accession>
<dbReference type="InterPro" id="IPR017804">
    <property type="entry name" value="MeTrfase_EgtD-like"/>
</dbReference>
<dbReference type="InterPro" id="IPR019257">
    <property type="entry name" value="MeTrfase_dom"/>
</dbReference>
<dbReference type="GO" id="GO:0032259">
    <property type="term" value="P:methylation"/>
    <property type="evidence" value="ECO:0007669"/>
    <property type="project" value="UniProtKB-KW"/>
</dbReference>
<protein>
    <submittedName>
        <fullName evidence="4">L-histidine N(Alpha)-methyltransferase</fullName>
        <ecNumber evidence="4">2.1.1.44</ecNumber>
    </submittedName>
</protein>
<dbReference type="InterPro" id="IPR051128">
    <property type="entry name" value="EgtD_Methyltrsf_superfamily"/>
</dbReference>
<evidence type="ECO:0000313" key="5">
    <source>
        <dbReference type="Proteomes" id="UP001597545"/>
    </source>
</evidence>
<evidence type="ECO:0000313" key="4">
    <source>
        <dbReference type="EMBL" id="MFD2547784.1"/>
    </source>
</evidence>
<reference evidence="5" key="1">
    <citation type="journal article" date="2019" name="Int. J. Syst. Evol. Microbiol.">
        <title>The Global Catalogue of Microorganisms (GCM) 10K type strain sequencing project: providing services to taxonomists for standard genome sequencing and annotation.</title>
        <authorList>
            <consortium name="The Broad Institute Genomics Platform"/>
            <consortium name="The Broad Institute Genome Sequencing Center for Infectious Disease"/>
            <person name="Wu L."/>
            <person name="Ma J."/>
        </authorList>
    </citation>
    <scope>NUCLEOTIDE SEQUENCE [LARGE SCALE GENOMIC DNA]</scope>
    <source>
        <strain evidence="5">KCTC 42662</strain>
    </source>
</reference>
<dbReference type="NCBIfam" id="TIGR03438">
    <property type="entry name" value="egtD_ergothio"/>
    <property type="match status" value="1"/>
</dbReference>
<evidence type="ECO:0000256" key="1">
    <source>
        <dbReference type="ARBA" id="ARBA00022603"/>
    </source>
</evidence>
<dbReference type="InterPro" id="IPR029063">
    <property type="entry name" value="SAM-dependent_MTases_sf"/>
</dbReference>
<name>A0ABW5KFL3_9SPHI</name>
<organism evidence="4 5">
    <name type="scientific">Sphingobacterium suaedae</name>
    <dbReference type="NCBI Taxonomy" id="1686402"/>
    <lineage>
        <taxon>Bacteria</taxon>
        <taxon>Pseudomonadati</taxon>
        <taxon>Bacteroidota</taxon>
        <taxon>Sphingobacteriia</taxon>
        <taxon>Sphingobacteriales</taxon>
        <taxon>Sphingobacteriaceae</taxon>
        <taxon>Sphingobacterium</taxon>
    </lineage>
</organism>
<feature type="domain" description="Histidine-specific methyltransferase SAM-dependent" evidence="3">
    <location>
        <begin position="32"/>
        <end position="337"/>
    </location>
</feature>
<dbReference type="InterPro" id="IPR035094">
    <property type="entry name" value="EgtD"/>
</dbReference>